<dbReference type="EMBL" id="HAEB01004139">
    <property type="protein sequence ID" value="SBQ50666.1"/>
    <property type="molecule type" value="Transcribed_RNA"/>
</dbReference>
<sequence>TFDLGVVKPPEFCVEVSHLQASSHLQTLHAIYGLPSSINHHSYSVAAAFSVDLFMIPTY</sequence>
<gene>
    <name evidence="1" type="primary">BX005356.3</name>
</gene>
<protein>
    <submittedName>
        <fullName evidence="1">Uncharacterized protein</fullName>
    </submittedName>
</protein>
<feature type="non-terminal residue" evidence="1">
    <location>
        <position position="1"/>
    </location>
</feature>
<accession>A0A1A8EVX7</accession>
<reference evidence="1" key="2">
    <citation type="submission" date="2016-06" db="EMBL/GenBank/DDBJ databases">
        <title>The genome of a short-lived fish provides insights into sex chromosome evolution and the genetic control of aging.</title>
        <authorList>
            <person name="Reichwald K."/>
            <person name="Felder M."/>
            <person name="Petzold A."/>
            <person name="Koch P."/>
            <person name="Groth M."/>
            <person name="Platzer M."/>
        </authorList>
    </citation>
    <scope>NUCLEOTIDE SEQUENCE</scope>
    <source>
        <tissue evidence="1">Brain</tissue>
    </source>
</reference>
<organism evidence="1">
    <name type="scientific">Nothobranchius korthausae</name>
    <dbReference type="NCBI Taxonomy" id="1143690"/>
    <lineage>
        <taxon>Eukaryota</taxon>
        <taxon>Metazoa</taxon>
        <taxon>Chordata</taxon>
        <taxon>Craniata</taxon>
        <taxon>Vertebrata</taxon>
        <taxon>Euteleostomi</taxon>
        <taxon>Actinopterygii</taxon>
        <taxon>Neopterygii</taxon>
        <taxon>Teleostei</taxon>
        <taxon>Neoteleostei</taxon>
        <taxon>Acanthomorphata</taxon>
        <taxon>Ovalentaria</taxon>
        <taxon>Atherinomorphae</taxon>
        <taxon>Cyprinodontiformes</taxon>
        <taxon>Nothobranchiidae</taxon>
        <taxon>Nothobranchius</taxon>
    </lineage>
</organism>
<evidence type="ECO:0000313" key="1">
    <source>
        <dbReference type="EMBL" id="SBQ50666.1"/>
    </source>
</evidence>
<reference evidence="1" key="1">
    <citation type="submission" date="2016-05" db="EMBL/GenBank/DDBJ databases">
        <authorList>
            <person name="Lavstsen T."/>
            <person name="Jespersen J.S."/>
        </authorList>
    </citation>
    <scope>NUCLEOTIDE SEQUENCE</scope>
    <source>
        <tissue evidence="1">Brain</tissue>
    </source>
</reference>
<dbReference type="AlphaFoldDB" id="A0A1A8EVX7"/>
<name>A0A1A8EVX7_9TELE</name>
<proteinExistence type="predicted"/>